<dbReference type="EMBL" id="CAKKTJ010000180">
    <property type="protein sequence ID" value="CAH0477608.1"/>
    <property type="molecule type" value="Genomic_DNA"/>
</dbReference>
<dbReference type="InterPro" id="IPR011993">
    <property type="entry name" value="PH-like_dom_sf"/>
</dbReference>
<dbReference type="Pfam" id="PF07714">
    <property type="entry name" value="PK_Tyr_Ser-Thr"/>
    <property type="match status" value="1"/>
</dbReference>
<organism evidence="3 4">
    <name type="scientific">Peronospora belbahrii</name>
    <dbReference type="NCBI Taxonomy" id="622444"/>
    <lineage>
        <taxon>Eukaryota</taxon>
        <taxon>Sar</taxon>
        <taxon>Stramenopiles</taxon>
        <taxon>Oomycota</taxon>
        <taxon>Peronosporomycetes</taxon>
        <taxon>Peronosporales</taxon>
        <taxon>Peronosporaceae</taxon>
        <taxon>Peronospora</taxon>
    </lineage>
</organism>
<dbReference type="AlphaFoldDB" id="A0AAU9KWE0"/>
<dbReference type="InterPro" id="IPR008271">
    <property type="entry name" value="Ser/Thr_kinase_AS"/>
</dbReference>
<dbReference type="PANTHER" id="PTHR44329:SF214">
    <property type="entry name" value="PROTEIN KINASE DOMAIN-CONTAINING PROTEIN"/>
    <property type="match status" value="1"/>
</dbReference>
<feature type="region of interest" description="Disordered" evidence="1">
    <location>
        <begin position="598"/>
        <end position="617"/>
    </location>
</feature>
<dbReference type="Proteomes" id="UP001160483">
    <property type="component" value="Unassembled WGS sequence"/>
</dbReference>
<dbReference type="PANTHER" id="PTHR44329">
    <property type="entry name" value="SERINE/THREONINE-PROTEIN KINASE TNNI3K-RELATED"/>
    <property type="match status" value="1"/>
</dbReference>
<dbReference type="Gene3D" id="1.10.510.10">
    <property type="entry name" value="Transferase(Phosphotransferase) domain 1"/>
    <property type="match status" value="1"/>
</dbReference>
<proteinExistence type="predicted"/>
<dbReference type="PROSITE" id="PS00108">
    <property type="entry name" value="PROTEIN_KINASE_ST"/>
    <property type="match status" value="1"/>
</dbReference>
<dbReference type="PROSITE" id="PS50011">
    <property type="entry name" value="PROTEIN_KINASE_DOM"/>
    <property type="match status" value="1"/>
</dbReference>
<dbReference type="GO" id="GO:0004674">
    <property type="term" value="F:protein serine/threonine kinase activity"/>
    <property type="evidence" value="ECO:0007669"/>
    <property type="project" value="TreeGrafter"/>
</dbReference>
<dbReference type="InterPro" id="IPR001245">
    <property type="entry name" value="Ser-Thr/Tyr_kinase_cat_dom"/>
</dbReference>
<evidence type="ECO:0000313" key="4">
    <source>
        <dbReference type="Proteomes" id="UP001160483"/>
    </source>
</evidence>
<sequence>MEDCVTIGTSGAKRRVCEAKHGIYEYVEEQQTFSTSCEHKMVFPISLKGWLWRREGRGIFHYYRRRFCVFQAQQAQFYVYSNDEHDTLLRHMKLARVTLTNRAENSLLIQGYVQDEKERVDIKGQIDDVTRDIVLEEQDDDVVYKLKEEKFKAVSAKACSVWIHCFKYHMKSYAFRRQKIKQEKQGEENGGSMERMIEENILQEMIMDPDFVFEDATKSKRRPTRSVSSYWGSFGSGLFSTSRPRSKSKQEDVRKTESLDRSVCEARKLVSHQVPCDQDIVTNRLTVEEEVARTIAAKSLQKFEEKPVEKQASVLISDLPCVSSIWEDEELLSHCVDFDAIIKKEKLTAGACGEVWRAIYRSQEVVIKGLVERVMASAKSPTSFSGSDISAVYRRRCAILDFIEEIRIMSRLEHHRIVEFRGVALSYERDIFLVMEYLPRGDLKTFLGAMRRKCDNSMGLNSGFQSVWTWTRHQWRLAIDIIEGLVYLHSLSPSLVHGDIKSANVLLRDNVRAKLADFGLSRYLSSDEDKDANLAGKGTSSAKMSDYGTRAYGTGRWMAPELIKCGAQTSIASDVYAFGIVLSEIDTCELPFHEREKAGTRSSFTSTNESTNNDSNVRSMNESTLVHRIVTNGWKPSFRVTCPDAIKKLAHDCVLPDPSKRPTSLAVAHRLRQAAMKRERPETLAAQAKAITSLHIH</sequence>
<dbReference type="InterPro" id="IPR051681">
    <property type="entry name" value="Ser/Thr_Kinases-Pseudokinases"/>
</dbReference>
<comment type="caution">
    <text evidence="3">The sequence shown here is derived from an EMBL/GenBank/DDBJ whole genome shotgun (WGS) entry which is preliminary data.</text>
</comment>
<feature type="domain" description="Protein kinase" evidence="2">
    <location>
        <begin position="341"/>
        <end position="672"/>
    </location>
</feature>
<dbReference type="SMART" id="SM00220">
    <property type="entry name" value="S_TKc"/>
    <property type="match status" value="1"/>
</dbReference>
<dbReference type="Gene3D" id="2.30.29.30">
    <property type="entry name" value="Pleckstrin-homology domain (PH domain)/Phosphotyrosine-binding domain (PTB)"/>
    <property type="match status" value="1"/>
</dbReference>
<gene>
    <name evidence="3" type="ORF">PBS003_LOCUS4350</name>
</gene>
<dbReference type="GO" id="GO:0005524">
    <property type="term" value="F:ATP binding"/>
    <property type="evidence" value="ECO:0007669"/>
    <property type="project" value="InterPro"/>
</dbReference>
<accession>A0AAU9KWE0</accession>
<evidence type="ECO:0000256" key="1">
    <source>
        <dbReference type="SAM" id="MobiDB-lite"/>
    </source>
</evidence>
<name>A0AAU9KWE0_9STRA</name>
<evidence type="ECO:0000313" key="3">
    <source>
        <dbReference type="EMBL" id="CAH0477608.1"/>
    </source>
</evidence>
<protein>
    <recommendedName>
        <fullName evidence="2">Protein kinase domain-containing protein</fullName>
    </recommendedName>
</protein>
<reference evidence="3" key="1">
    <citation type="submission" date="2021-11" db="EMBL/GenBank/DDBJ databases">
        <authorList>
            <person name="Islam A."/>
            <person name="Islam S."/>
            <person name="Flora M.S."/>
            <person name="Rahman M."/>
            <person name="Ziaur R.M."/>
            <person name="Epstein J.H."/>
            <person name="Hassan M."/>
            <person name="Klassen M."/>
            <person name="Woodard K."/>
            <person name="Webb A."/>
            <person name="Webby R.J."/>
            <person name="El Zowalaty M.E."/>
        </authorList>
    </citation>
    <scope>NUCLEOTIDE SEQUENCE</scope>
    <source>
        <strain evidence="3">Pbs3</strain>
    </source>
</reference>
<dbReference type="InterPro" id="IPR011009">
    <property type="entry name" value="Kinase-like_dom_sf"/>
</dbReference>
<feature type="compositionally biased region" description="Low complexity" evidence="1">
    <location>
        <begin position="600"/>
        <end position="616"/>
    </location>
</feature>
<dbReference type="SUPFAM" id="SSF56112">
    <property type="entry name" value="Protein kinase-like (PK-like)"/>
    <property type="match status" value="1"/>
</dbReference>
<dbReference type="SUPFAM" id="SSF50729">
    <property type="entry name" value="PH domain-like"/>
    <property type="match status" value="1"/>
</dbReference>
<dbReference type="InterPro" id="IPR000719">
    <property type="entry name" value="Prot_kinase_dom"/>
</dbReference>
<evidence type="ECO:0000259" key="2">
    <source>
        <dbReference type="PROSITE" id="PS50011"/>
    </source>
</evidence>